<gene>
    <name evidence="3" type="ORF">K402DRAFT_253505</name>
</gene>
<feature type="region of interest" description="Disordered" evidence="1">
    <location>
        <begin position="1"/>
        <end position="43"/>
    </location>
</feature>
<keyword evidence="2" id="KW-0812">Transmembrane</keyword>
<keyword evidence="2" id="KW-1133">Transmembrane helix</keyword>
<evidence type="ECO:0008006" key="5">
    <source>
        <dbReference type="Google" id="ProtNLM"/>
    </source>
</evidence>
<feature type="compositionally biased region" description="Low complexity" evidence="1">
    <location>
        <begin position="25"/>
        <end position="43"/>
    </location>
</feature>
<dbReference type="PANTHER" id="PTHR37919:SF2">
    <property type="entry name" value="EXPERA DOMAIN-CONTAINING PROTEIN"/>
    <property type="match status" value="1"/>
</dbReference>
<evidence type="ECO:0000313" key="3">
    <source>
        <dbReference type="EMBL" id="KAF1980971.1"/>
    </source>
</evidence>
<keyword evidence="2" id="KW-0472">Membrane</keyword>
<keyword evidence="4" id="KW-1185">Reference proteome</keyword>
<evidence type="ECO:0000313" key="4">
    <source>
        <dbReference type="Proteomes" id="UP000800041"/>
    </source>
</evidence>
<dbReference type="PANTHER" id="PTHR37919">
    <property type="entry name" value="PROTEIN CBG05606"/>
    <property type="match status" value="1"/>
</dbReference>
<dbReference type="EMBL" id="ML977212">
    <property type="protein sequence ID" value="KAF1980971.1"/>
    <property type="molecule type" value="Genomic_DNA"/>
</dbReference>
<evidence type="ECO:0000256" key="1">
    <source>
        <dbReference type="SAM" id="MobiDB-lite"/>
    </source>
</evidence>
<dbReference type="AlphaFoldDB" id="A0A6G1GJ84"/>
<dbReference type="Proteomes" id="UP000800041">
    <property type="component" value="Unassembled WGS sequence"/>
</dbReference>
<name>A0A6G1GJ84_9PEZI</name>
<sequence>MVATRRHPSAYTEPSLSPSKATHRATTPTSESSPSHNSASSALTNSLSARKLTPKMRQPKPSSSISGWSHTPSPMTLIWLSISLPLVLWDTGYVLLRPHSMLGGTLHAPIWSPYAYYGTVDYQYGLPAWTSKDGFTGAQGWMNAVETSGYLVYLWMWWTMGERQESQLTRRLEGRAGGLAVIIGLSMSIMTLSKTVLYWLVEYHSGFAHIGHNDAMTLLISWIIPK</sequence>
<evidence type="ECO:0000256" key="2">
    <source>
        <dbReference type="SAM" id="Phobius"/>
    </source>
</evidence>
<protein>
    <recommendedName>
        <fullName evidence="5">C6 transcription factor</fullName>
    </recommendedName>
</protein>
<reference evidence="3" key="1">
    <citation type="journal article" date="2020" name="Stud. Mycol.">
        <title>101 Dothideomycetes genomes: a test case for predicting lifestyles and emergence of pathogens.</title>
        <authorList>
            <person name="Haridas S."/>
            <person name="Albert R."/>
            <person name="Binder M."/>
            <person name="Bloem J."/>
            <person name="Labutti K."/>
            <person name="Salamov A."/>
            <person name="Andreopoulos B."/>
            <person name="Baker S."/>
            <person name="Barry K."/>
            <person name="Bills G."/>
            <person name="Bluhm B."/>
            <person name="Cannon C."/>
            <person name="Castanera R."/>
            <person name="Culley D."/>
            <person name="Daum C."/>
            <person name="Ezra D."/>
            <person name="Gonzalez J."/>
            <person name="Henrissat B."/>
            <person name="Kuo A."/>
            <person name="Liang C."/>
            <person name="Lipzen A."/>
            <person name="Lutzoni F."/>
            <person name="Magnuson J."/>
            <person name="Mondo S."/>
            <person name="Nolan M."/>
            <person name="Ohm R."/>
            <person name="Pangilinan J."/>
            <person name="Park H.-J."/>
            <person name="Ramirez L."/>
            <person name="Alfaro M."/>
            <person name="Sun H."/>
            <person name="Tritt A."/>
            <person name="Yoshinaga Y."/>
            <person name="Zwiers L.-H."/>
            <person name="Turgeon B."/>
            <person name="Goodwin S."/>
            <person name="Spatafora J."/>
            <person name="Crous P."/>
            <person name="Grigoriev I."/>
        </authorList>
    </citation>
    <scope>NUCLEOTIDE SEQUENCE</scope>
    <source>
        <strain evidence="3">CBS 113979</strain>
    </source>
</reference>
<proteinExistence type="predicted"/>
<feature type="region of interest" description="Disordered" evidence="1">
    <location>
        <begin position="49"/>
        <end position="68"/>
    </location>
</feature>
<organism evidence="3 4">
    <name type="scientific">Aulographum hederae CBS 113979</name>
    <dbReference type="NCBI Taxonomy" id="1176131"/>
    <lineage>
        <taxon>Eukaryota</taxon>
        <taxon>Fungi</taxon>
        <taxon>Dikarya</taxon>
        <taxon>Ascomycota</taxon>
        <taxon>Pezizomycotina</taxon>
        <taxon>Dothideomycetes</taxon>
        <taxon>Pleosporomycetidae</taxon>
        <taxon>Aulographales</taxon>
        <taxon>Aulographaceae</taxon>
    </lineage>
</organism>
<dbReference type="OrthoDB" id="60858at2759"/>
<accession>A0A6G1GJ84</accession>
<feature type="transmembrane region" description="Helical" evidence="2">
    <location>
        <begin position="179"/>
        <end position="201"/>
    </location>
</feature>